<proteinExistence type="predicted"/>
<name>A0A9J9LCW9_RHIWR</name>
<organism evidence="2 3">
    <name type="scientific">Rhizorhabdus wittichii (strain DSM 6014 / CCUG 31198 / JCM 15750 / NBRC 105917 / EY 4224 / RW1)</name>
    <name type="common">Sphingomonas wittichii</name>
    <dbReference type="NCBI Taxonomy" id="392499"/>
    <lineage>
        <taxon>Bacteria</taxon>
        <taxon>Pseudomonadati</taxon>
        <taxon>Pseudomonadota</taxon>
        <taxon>Alphaproteobacteria</taxon>
        <taxon>Sphingomonadales</taxon>
        <taxon>Sphingomonadaceae</taxon>
        <taxon>Rhizorhabdus</taxon>
    </lineage>
</organism>
<dbReference type="EMBL" id="CP000699">
    <property type="protein sequence ID" value="ABQ67068.1"/>
    <property type="molecule type" value="Genomic_DNA"/>
</dbReference>
<sequence>MAASDAPAFREHPLRRQVVGEMHLRRFPAFTLPARIFQLFRLVAGDERDAERAALDEGPCPGAPDGRHREMRWSPEVRASWERHSEASTVTVTLTGPELGAPAWDRPREGAAAAALDWAEGLPGGVVRASRLLIVADDDAAAPAVAEAGFRASHLVSCRIAGAARLWSDFRIHDDGYGRLVVAANGLSVADLIRAVQRLQELGNYRNLALLGLPAAQQAWGEVDRIERALAASGRSLRARDRRDDELLAELIQHAEDLLSVAAACDYRMKATRAYAQIVSDRLEELRAALIPGFQSLDDFTARRFHPAVRTCAALTDRIGLLDARAAQLTALLRTRIETNIENQNGRLLASMDRSARLQLRLQHLVEGLSAVAISYYLLGLLAYPLKAAEKWRPGLSATTLLGLAAPLILLGAAVLLGRMRHRLVAADDKTAPDDA</sequence>
<reference evidence="2 3" key="1">
    <citation type="journal article" date="2010" name="J. Bacteriol.">
        <title>Genome sequence of the dioxin-mineralizing bacterium Sphingomonas wittichii RW1.</title>
        <authorList>
            <person name="Miller T.R."/>
            <person name="Delcher A.L."/>
            <person name="Salzberg S.L."/>
            <person name="Saunders E."/>
            <person name="Detter J.C."/>
            <person name="Halden R.U."/>
        </authorList>
    </citation>
    <scope>NUCLEOTIDE SEQUENCE [LARGE SCALE GENOMIC DNA]</scope>
    <source>
        <strain evidence="3">DSM 6014 / CCUG 31198 / JCM 15750 / NBRC 105917 / EY 4224 / RW1</strain>
    </source>
</reference>
<dbReference type="Pfam" id="PF11902">
    <property type="entry name" value="DUF3422"/>
    <property type="match status" value="1"/>
</dbReference>
<dbReference type="OrthoDB" id="9767470at2"/>
<keyword evidence="1" id="KW-0812">Transmembrane</keyword>
<dbReference type="AlphaFoldDB" id="A0A9J9LCW9"/>
<dbReference type="KEGG" id="swi:Swit_0701"/>
<evidence type="ECO:0000313" key="3">
    <source>
        <dbReference type="Proteomes" id="UP000001989"/>
    </source>
</evidence>
<evidence type="ECO:0000313" key="2">
    <source>
        <dbReference type="EMBL" id="ABQ67068.1"/>
    </source>
</evidence>
<accession>A0A9J9LCW9</accession>
<dbReference type="Proteomes" id="UP000001989">
    <property type="component" value="Chromosome"/>
</dbReference>
<protein>
    <submittedName>
        <fullName evidence="2">Uncharacterized membrane-anchored-like protein</fullName>
    </submittedName>
</protein>
<keyword evidence="1" id="KW-1133">Transmembrane helix</keyword>
<feature type="transmembrane region" description="Helical" evidence="1">
    <location>
        <begin position="364"/>
        <end position="384"/>
    </location>
</feature>
<dbReference type="InterPro" id="IPR021830">
    <property type="entry name" value="DUF3422"/>
</dbReference>
<keyword evidence="3" id="KW-1185">Reference proteome</keyword>
<evidence type="ECO:0000256" key="1">
    <source>
        <dbReference type="SAM" id="Phobius"/>
    </source>
</evidence>
<keyword evidence="1" id="KW-0472">Membrane</keyword>
<gene>
    <name evidence="2" type="ordered locus">Swit_0701</name>
</gene>
<feature type="transmembrane region" description="Helical" evidence="1">
    <location>
        <begin position="396"/>
        <end position="417"/>
    </location>
</feature>